<dbReference type="PANTHER" id="PTHR37015:SF2">
    <property type="entry name" value="REVERSE TRANSCRIPTASE DOMAIN-CONTAINING PROTEIN"/>
    <property type="match status" value="1"/>
</dbReference>
<dbReference type="EMBL" id="CAJNOM010000301">
    <property type="protein sequence ID" value="CAF1336302.1"/>
    <property type="molecule type" value="Genomic_DNA"/>
</dbReference>
<dbReference type="PANTHER" id="PTHR37015">
    <property type="entry name" value="REVERSE TRANSCRIPTASE DOMAIN-CONTAINING PROTEIN"/>
    <property type="match status" value="1"/>
</dbReference>
<dbReference type="OrthoDB" id="9984239at2759"/>
<evidence type="ECO:0000313" key="2">
    <source>
        <dbReference type="EMBL" id="CAF1336302.1"/>
    </source>
</evidence>
<protein>
    <recommendedName>
        <fullName evidence="4">Reverse transcriptase domain-containing protein</fullName>
    </recommendedName>
</protein>
<evidence type="ECO:0000313" key="3">
    <source>
        <dbReference type="Proteomes" id="UP000663832"/>
    </source>
</evidence>
<dbReference type="Proteomes" id="UP000663832">
    <property type="component" value="Unassembled WGS sequence"/>
</dbReference>
<name>A0A815G9D2_9BILA</name>
<dbReference type="EMBL" id="CAJNOI010000270">
    <property type="protein sequence ID" value="CAF1219379.1"/>
    <property type="molecule type" value="Genomic_DNA"/>
</dbReference>
<reference evidence="2" key="1">
    <citation type="submission" date="2021-02" db="EMBL/GenBank/DDBJ databases">
        <authorList>
            <person name="Nowell W R."/>
        </authorList>
    </citation>
    <scope>NUCLEOTIDE SEQUENCE</scope>
</reference>
<evidence type="ECO:0008006" key="4">
    <source>
        <dbReference type="Google" id="ProtNLM"/>
    </source>
</evidence>
<evidence type="ECO:0000313" key="1">
    <source>
        <dbReference type="EMBL" id="CAF1219379.1"/>
    </source>
</evidence>
<dbReference type="AlphaFoldDB" id="A0A815G9D2"/>
<gene>
    <name evidence="1" type="ORF">BJG266_LOCUS27893</name>
    <name evidence="2" type="ORF">QVE165_LOCUS33178</name>
</gene>
<organism evidence="2 3">
    <name type="scientific">Adineta steineri</name>
    <dbReference type="NCBI Taxonomy" id="433720"/>
    <lineage>
        <taxon>Eukaryota</taxon>
        <taxon>Metazoa</taxon>
        <taxon>Spiralia</taxon>
        <taxon>Gnathifera</taxon>
        <taxon>Rotifera</taxon>
        <taxon>Eurotatoria</taxon>
        <taxon>Bdelloidea</taxon>
        <taxon>Adinetida</taxon>
        <taxon>Adinetidae</taxon>
        <taxon>Adineta</taxon>
    </lineage>
</organism>
<keyword evidence="3" id="KW-1185">Reference proteome</keyword>
<sequence>MSSTDTTDRSIAPDREALSLMTKLKLDRFKLRKIKFVEEYTQIMARINDSTMSSFDKVQLVSKSIENLFGEDGKTRYLKNLETILTISKANTSTTNDFLENFFQNLMKTIEGGKRRSEYNYLFGLIMSQWLSNQQDEFTPIEVTSNDESLLTNEQLKVIIFNKPQLDLDKWRYFLENNLLSSSVDKNLKSKKAFEKLKLATEKFSKSLLMEKVSSADVQRAIDGVINGGSLDDYRKRLLMKMRLEKNTVDEFASSLNLMIADLAEWNWPIEGVRGVFRRNLVGKYRCYYEENFLTAIFLEHIGLKWSYHFKEELELIFDFLTEKIQKNCSSNSIQDERINMQKNEYWMSALPDESHLEFGMASYANVDSGIASYANIDSVDLKAKLLYLINVEIQLHQVLHPDTSFTVVSADLEWFGPSIPHEIILIFLEFCGVSQIWLNFFDRFLKQPIYYKPGESIRQRQRGVPIAHSISFLFSELMLSGMDLYVYQNTSIFNYRFHDDFWFFDSQSDKITQAWSLMNEYAQITGLKFNEEKCGSVQILPSNITNQTDTLLPHRNVKWGLLTLQSTGRFVIQRETIIPFLDEMKVRLTNALTIIEWINLYNQYIAFFMRNFGKCANILGTYHTKQMIETFQFIHQYVFSETNGNVLTILMNCIAKQFPDCMMNELCEAWFYWPIIHGGLNLKNIYLDLYSIHNQLLNKKMTTFNQLPERDTEKYAEIMEKYERGKIHRKDKSLKKYLHDDETLISFDEFIQRRETRISYWNDVYKEMLNITPSLSPIMTDHHEDHIQFLQKTMTKISSAKRYYAGTNYYLKWLVYFYSQQIESTFNQLDFIDPENVPVGLISLMQTTKINWNKE</sequence>
<dbReference type="Proteomes" id="UP000663877">
    <property type="component" value="Unassembled WGS sequence"/>
</dbReference>
<comment type="caution">
    <text evidence="2">The sequence shown here is derived from an EMBL/GenBank/DDBJ whole genome shotgun (WGS) entry which is preliminary data.</text>
</comment>
<proteinExistence type="predicted"/>
<accession>A0A815G9D2</accession>